<sequence>MKISANIKGEWVHVPCKDGNLDVQWLGEETLRRYHRLKLGDHDIRSHNDQVKEVRRAKGGAWLDPEDHLADILDDNDFVTYIYLDGGSLSTNDLRALGRWQYGIKTIRHVNVTSRQIATQLTLNGKLKSIFLKALGPVECKSKTYFVSGRVKGVAWLTNLPKLCFVRLARHRELQYNLIRSHAAGVGTPLSPEKTRMLLALRINVLAKGHSGISLNTLNTLIAAFNASCLSMVPEQGSVGASGDLAPLAHLALGLLGEGEMWSPKTGWENASKDSSWKKELSETPVRLRVCFFLVCGPGFGGPRSEGHCALGYGRDRPNQLACLKLHVLTGHLTLPPNAVLEAHGLKPLKLSAKEGIALINGTQLITSLGAEAVERAYIIALQADVVAALTLEVLKGTSRAFDSDVQLIRPHKGQIEVARRLRALLHSEMYPSQIAESHRFCNRVQDAYTLRCCPQVHGIVHDTIDFVEGVITVEINSGTDNPVSLFFLTIHFYFSNASYYQLRMIKVIFRENVPTFVWRENVKQFREKNLSTPDWDPNIDLSIISSPAYCERDALEQGSPESLIQIVFAERGEIISAGNFHGEYPAKALDYLAVGVHELASMSERRIERLVNPALSELPAFLVKDGGLNSGFMLAHCTAAALVSENKVLCHPASVDSLSTSAGTEDHVSMGGYAARKSLQVLDNVERVIAIELLAACQAIEFLRPLKTTVPLEEVYNVVRSSIRLVHEGVVSAACQAIEFLRPLKTTVPLEEVYNVVLHSLRLLKKMAALERMYSVVLHSLRPWDRDRFMSPDIETVTQILKEGKIWEAVRHHIDYYHAPEEIETRVFSPTAVMVGNKQRARANSESVSKKMRIK</sequence>
<dbReference type="Gene3D" id="3.10.20.90">
    <property type="entry name" value="Phosphatidylinositol 3-kinase Catalytic Subunit, Chain A, domain 1"/>
    <property type="match status" value="1"/>
</dbReference>
<dbReference type="EMBL" id="OB792780">
    <property type="protein sequence ID" value="CAD7424374.1"/>
    <property type="molecule type" value="Genomic_DNA"/>
</dbReference>
<accession>A0A7R9E1E1</accession>
<dbReference type="Pfam" id="PF12053">
    <property type="entry name" value="Par3_HAL_N_term"/>
    <property type="match status" value="1"/>
</dbReference>
<dbReference type="AlphaFoldDB" id="A0A7R9E1E1"/>
<dbReference type="PROSITE" id="PS00488">
    <property type="entry name" value="PAL_HISTIDASE"/>
    <property type="match status" value="1"/>
</dbReference>
<proteinExistence type="inferred from homology"/>
<dbReference type="Gene3D" id="1.10.275.10">
    <property type="entry name" value="Fumarase/aspartase (N-terminal domain)"/>
    <property type="match status" value="1"/>
</dbReference>
<dbReference type="InterPro" id="IPR008948">
    <property type="entry name" value="L-Aspartase-like"/>
</dbReference>
<gene>
    <name evidence="3" type="ORF">TMSB3V08_LOCUS1325</name>
</gene>
<dbReference type="Gene3D" id="1.20.200.10">
    <property type="entry name" value="Fumarase/aspartase (Central domain)"/>
    <property type="match status" value="2"/>
</dbReference>
<dbReference type="PANTHER" id="PTHR10362">
    <property type="entry name" value="HISTIDINE AMMONIA-LYASE"/>
    <property type="match status" value="1"/>
</dbReference>
<feature type="domain" description="Par3/HAL N-terminal" evidence="2">
    <location>
        <begin position="1"/>
        <end position="83"/>
    </location>
</feature>
<dbReference type="InterPro" id="IPR021922">
    <property type="entry name" value="Par3/HAL_N"/>
</dbReference>
<organism evidence="3">
    <name type="scientific">Timema monikensis</name>
    <dbReference type="NCBI Taxonomy" id="170555"/>
    <lineage>
        <taxon>Eukaryota</taxon>
        <taxon>Metazoa</taxon>
        <taxon>Ecdysozoa</taxon>
        <taxon>Arthropoda</taxon>
        <taxon>Hexapoda</taxon>
        <taxon>Insecta</taxon>
        <taxon>Pterygota</taxon>
        <taxon>Neoptera</taxon>
        <taxon>Polyneoptera</taxon>
        <taxon>Phasmatodea</taxon>
        <taxon>Timematodea</taxon>
        <taxon>Timematoidea</taxon>
        <taxon>Timematidae</taxon>
        <taxon>Timema</taxon>
    </lineage>
</organism>
<protein>
    <recommendedName>
        <fullName evidence="2">Par3/HAL N-terminal domain-containing protein</fullName>
    </recommendedName>
</protein>
<dbReference type="CDD" id="cd00332">
    <property type="entry name" value="PAL-HAL"/>
    <property type="match status" value="1"/>
</dbReference>
<evidence type="ECO:0000256" key="1">
    <source>
        <dbReference type="ARBA" id="ARBA00007238"/>
    </source>
</evidence>
<dbReference type="InterPro" id="IPR024083">
    <property type="entry name" value="Fumarase/histidase_N"/>
</dbReference>
<comment type="similarity">
    <text evidence="1">Belongs to the PAL/histidase family.</text>
</comment>
<dbReference type="SUPFAM" id="SSF48557">
    <property type="entry name" value="L-aspartase-like"/>
    <property type="match status" value="2"/>
</dbReference>
<name>A0A7R9E1E1_9NEOP</name>
<dbReference type="Pfam" id="PF00221">
    <property type="entry name" value="Lyase_aromatic"/>
    <property type="match status" value="3"/>
</dbReference>
<evidence type="ECO:0000313" key="3">
    <source>
        <dbReference type="EMBL" id="CAD7424374.1"/>
    </source>
</evidence>
<dbReference type="InterPro" id="IPR022313">
    <property type="entry name" value="Phe/His_NH3-lyase_AS"/>
</dbReference>
<dbReference type="InterPro" id="IPR001106">
    <property type="entry name" value="Aromatic_Lyase"/>
</dbReference>
<reference evidence="3" key="1">
    <citation type="submission" date="2020-11" db="EMBL/GenBank/DDBJ databases">
        <authorList>
            <person name="Tran Van P."/>
        </authorList>
    </citation>
    <scope>NUCLEOTIDE SEQUENCE</scope>
</reference>
<evidence type="ECO:0000259" key="2">
    <source>
        <dbReference type="Pfam" id="PF12053"/>
    </source>
</evidence>
<dbReference type="GO" id="GO:0016841">
    <property type="term" value="F:ammonia-lyase activity"/>
    <property type="evidence" value="ECO:0007669"/>
    <property type="project" value="InterPro"/>
</dbReference>